<evidence type="ECO:0000313" key="3">
    <source>
        <dbReference type="Proteomes" id="UP000314011"/>
    </source>
</evidence>
<dbReference type="InterPro" id="IPR013830">
    <property type="entry name" value="SGNH_hydro"/>
</dbReference>
<dbReference type="Proteomes" id="UP000314011">
    <property type="component" value="Unassembled WGS sequence"/>
</dbReference>
<evidence type="ECO:0000313" key="2">
    <source>
        <dbReference type="EMBL" id="TNY33766.1"/>
    </source>
</evidence>
<reference evidence="2 3" key="1">
    <citation type="submission" date="2019-06" db="EMBL/GenBank/DDBJ databases">
        <title>Genome of new Rhodobacteraceae sp. SM1903.</title>
        <authorList>
            <person name="Ren X."/>
        </authorList>
    </citation>
    <scope>NUCLEOTIDE SEQUENCE [LARGE SCALE GENOMIC DNA]</scope>
    <source>
        <strain evidence="2 3">SM1903</strain>
    </source>
</reference>
<organism evidence="2 3">
    <name type="scientific">Pelagovum pacificum</name>
    <dbReference type="NCBI Taxonomy" id="2588711"/>
    <lineage>
        <taxon>Bacteria</taxon>
        <taxon>Pseudomonadati</taxon>
        <taxon>Pseudomonadota</taxon>
        <taxon>Alphaproteobacteria</taxon>
        <taxon>Rhodobacterales</taxon>
        <taxon>Paracoccaceae</taxon>
        <taxon>Pelagovum</taxon>
    </lineage>
</organism>
<accession>A0A5C5GJX1</accession>
<dbReference type="InterPro" id="IPR036514">
    <property type="entry name" value="SGNH_hydro_sf"/>
</dbReference>
<sequence>MPTLLCFGDSNTWGAPATGVIGAPGLARRFGPGVRWPSVCARALGEGWELVEEGLPGRTAQFEDPVMGAHMDGRPALRMALNSHGPLDVLAIMLGTNDAKCRFAPTPKRITAGIAGLVDVARSRDQQDRHGGFSILLICPPIVEEVGPFAAEFHGATEAMTGLAEEYAALAHANGCGFLDANDVIKVSPLDGIHFNEPEHDALGQAVAKAILAL</sequence>
<dbReference type="Gene3D" id="3.40.50.1110">
    <property type="entry name" value="SGNH hydrolase"/>
    <property type="match status" value="1"/>
</dbReference>
<dbReference type="CDD" id="cd01839">
    <property type="entry name" value="SGNH_arylesterase_like"/>
    <property type="match status" value="1"/>
</dbReference>
<dbReference type="AlphaFoldDB" id="A0A5C5GJX1"/>
<feature type="domain" description="SGNH hydrolase-type esterase" evidence="1">
    <location>
        <begin position="6"/>
        <end position="197"/>
    </location>
</feature>
<dbReference type="SUPFAM" id="SSF52266">
    <property type="entry name" value="SGNH hydrolase"/>
    <property type="match status" value="1"/>
</dbReference>
<dbReference type="EMBL" id="VFFF01000001">
    <property type="protein sequence ID" value="TNY33766.1"/>
    <property type="molecule type" value="Genomic_DNA"/>
</dbReference>
<evidence type="ECO:0000259" key="1">
    <source>
        <dbReference type="Pfam" id="PF13472"/>
    </source>
</evidence>
<dbReference type="Pfam" id="PF13472">
    <property type="entry name" value="Lipase_GDSL_2"/>
    <property type="match status" value="1"/>
</dbReference>
<name>A0A5C5GJX1_9RHOB</name>
<comment type="caution">
    <text evidence="2">The sequence shown here is derived from an EMBL/GenBank/DDBJ whole genome shotgun (WGS) entry which is preliminary data.</text>
</comment>
<protein>
    <submittedName>
        <fullName evidence="2">Lipolytic enzyme, G-D-S-L</fullName>
    </submittedName>
</protein>
<proteinExistence type="predicted"/>
<keyword evidence="3" id="KW-1185">Reference proteome</keyword>
<dbReference type="RefSeq" id="WP_140194474.1">
    <property type="nucleotide sequence ID" value="NZ_CP065915.1"/>
</dbReference>
<dbReference type="OrthoDB" id="164654at2"/>
<dbReference type="GO" id="GO:0016788">
    <property type="term" value="F:hydrolase activity, acting on ester bonds"/>
    <property type="evidence" value="ECO:0007669"/>
    <property type="project" value="UniProtKB-ARBA"/>
</dbReference>
<gene>
    <name evidence="2" type="ORF">FHY64_11025</name>
</gene>